<evidence type="ECO:0000313" key="11">
    <source>
        <dbReference type="EMBL" id="PNG25034.1"/>
    </source>
</evidence>
<dbReference type="Pfam" id="PF00990">
    <property type="entry name" value="GGDEF"/>
    <property type="match status" value="1"/>
</dbReference>
<dbReference type="PROSITE" id="PS50113">
    <property type="entry name" value="PAC"/>
    <property type="match status" value="2"/>
</dbReference>
<dbReference type="PANTHER" id="PTHR44757:SF2">
    <property type="entry name" value="BIOFILM ARCHITECTURE MAINTENANCE PROTEIN MBAA"/>
    <property type="match status" value="1"/>
</dbReference>
<dbReference type="CDD" id="cd01948">
    <property type="entry name" value="EAL"/>
    <property type="match status" value="1"/>
</dbReference>
<dbReference type="SMART" id="SM00065">
    <property type="entry name" value="GAF"/>
    <property type="match status" value="1"/>
</dbReference>
<evidence type="ECO:0000256" key="3">
    <source>
        <dbReference type="ARBA" id="ARBA00022989"/>
    </source>
</evidence>
<dbReference type="OrthoDB" id="9814202at2"/>
<keyword evidence="4 5" id="KW-0472">Membrane</keyword>
<evidence type="ECO:0000259" key="6">
    <source>
        <dbReference type="PROSITE" id="PS50112"/>
    </source>
</evidence>
<organism evidence="11 12">
    <name type="scientific">Methylocella silvestris</name>
    <dbReference type="NCBI Taxonomy" id="199596"/>
    <lineage>
        <taxon>Bacteria</taxon>
        <taxon>Pseudomonadati</taxon>
        <taxon>Pseudomonadota</taxon>
        <taxon>Alphaproteobacteria</taxon>
        <taxon>Hyphomicrobiales</taxon>
        <taxon>Beijerinckiaceae</taxon>
        <taxon>Methylocella</taxon>
    </lineage>
</organism>
<feature type="domain" description="CHASE" evidence="8">
    <location>
        <begin position="126"/>
        <end position="253"/>
    </location>
</feature>
<evidence type="ECO:0008006" key="13">
    <source>
        <dbReference type="Google" id="ProtNLM"/>
    </source>
</evidence>
<evidence type="ECO:0000256" key="1">
    <source>
        <dbReference type="ARBA" id="ARBA00004370"/>
    </source>
</evidence>
<dbReference type="Pfam" id="PF08447">
    <property type="entry name" value="PAS_3"/>
    <property type="match status" value="1"/>
</dbReference>
<dbReference type="InterPro" id="IPR001610">
    <property type="entry name" value="PAC"/>
</dbReference>
<evidence type="ECO:0000256" key="2">
    <source>
        <dbReference type="ARBA" id="ARBA00022692"/>
    </source>
</evidence>
<comment type="caution">
    <text evidence="11">The sequence shown here is derived from an EMBL/GenBank/DDBJ whole genome shotgun (WGS) entry which is preliminary data.</text>
</comment>
<dbReference type="Gene3D" id="3.30.450.40">
    <property type="match status" value="1"/>
</dbReference>
<dbReference type="CDD" id="cd00130">
    <property type="entry name" value="PAS"/>
    <property type="match status" value="2"/>
</dbReference>
<dbReference type="PROSITE" id="PS50112">
    <property type="entry name" value="PAS"/>
    <property type="match status" value="1"/>
</dbReference>
<dbReference type="GO" id="GO:0003824">
    <property type="term" value="F:catalytic activity"/>
    <property type="evidence" value="ECO:0007669"/>
    <property type="project" value="UniProtKB-ARBA"/>
</dbReference>
<dbReference type="PROSITE" id="PS50839">
    <property type="entry name" value="CHASE"/>
    <property type="match status" value="1"/>
</dbReference>
<feature type="domain" description="EAL" evidence="9">
    <location>
        <begin position="993"/>
        <end position="1249"/>
    </location>
</feature>
<dbReference type="InterPro" id="IPR006189">
    <property type="entry name" value="CHASE_dom"/>
</dbReference>
<dbReference type="InterPro" id="IPR035919">
    <property type="entry name" value="EAL_sf"/>
</dbReference>
<dbReference type="EMBL" id="PDZR01000020">
    <property type="protein sequence ID" value="PNG25034.1"/>
    <property type="molecule type" value="Genomic_DNA"/>
</dbReference>
<dbReference type="InterPro" id="IPR042240">
    <property type="entry name" value="CHASE_sf"/>
</dbReference>
<feature type="domain" description="PAC" evidence="7">
    <location>
        <begin position="464"/>
        <end position="514"/>
    </location>
</feature>
<proteinExistence type="predicted"/>
<gene>
    <name evidence="11" type="ORF">CR492_15395</name>
</gene>
<dbReference type="InterPro" id="IPR035965">
    <property type="entry name" value="PAS-like_dom_sf"/>
</dbReference>
<dbReference type="Pfam" id="PF13426">
    <property type="entry name" value="PAS_9"/>
    <property type="match status" value="1"/>
</dbReference>
<feature type="transmembrane region" description="Helical" evidence="5">
    <location>
        <begin position="32"/>
        <end position="51"/>
    </location>
</feature>
<dbReference type="InterPro" id="IPR001633">
    <property type="entry name" value="EAL_dom"/>
</dbReference>
<dbReference type="InterPro" id="IPR000160">
    <property type="entry name" value="GGDEF_dom"/>
</dbReference>
<dbReference type="SUPFAM" id="SSF141868">
    <property type="entry name" value="EAL domain-like"/>
    <property type="match status" value="1"/>
</dbReference>
<dbReference type="InterPro" id="IPR003018">
    <property type="entry name" value="GAF"/>
</dbReference>
<evidence type="ECO:0000313" key="12">
    <source>
        <dbReference type="Proteomes" id="UP000236286"/>
    </source>
</evidence>
<dbReference type="FunFam" id="3.30.70.270:FF:000001">
    <property type="entry name" value="Diguanylate cyclase domain protein"/>
    <property type="match status" value="1"/>
</dbReference>
<dbReference type="Pfam" id="PF01590">
    <property type="entry name" value="GAF"/>
    <property type="match status" value="1"/>
</dbReference>
<dbReference type="InterPro" id="IPR052155">
    <property type="entry name" value="Biofilm_reg_signaling"/>
</dbReference>
<evidence type="ECO:0000259" key="7">
    <source>
        <dbReference type="PROSITE" id="PS50113"/>
    </source>
</evidence>
<evidence type="ECO:0000259" key="10">
    <source>
        <dbReference type="PROSITE" id="PS50887"/>
    </source>
</evidence>
<dbReference type="InterPro" id="IPR043128">
    <property type="entry name" value="Rev_trsase/Diguanyl_cyclase"/>
</dbReference>
<dbReference type="InterPro" id="IPR000700">
    <property type="entry name" value="PAS-assoc_C"/>
</dbReference>
<dbReference type="NCBIfam" id="TIGR00254">
    <property type="entry name" value="GGDEF"/>
    <property type="match status" value="1"/>
</dbReference>
<dbReference type="SMART" id="SM00086">
    <property type="entry name" value="PAC"/>
    <property type="match status" value="2"/>
</dbReference>
<dbReference type="Gene3D" id="3.30.450.350">
    <property type="entry name" value="CHASE domain"/>
    <property type="match status" value="1"/>
</dbReference>
<dbReference type="PROSITE" id="PS50887">
    <property type="entry name" value="GGDEF"/>
    <property type="match status" value="1"/>
</dbReference>
<dbReference type="Pfam" id="PF00563">
    <property type="entry name" value="EAL"/>
    <property type="match status" value="1"/>
</dbReference>
<dbReference type="InterPro" id="IPR029787">
    <property type="entry name" value="Nucleotide_cyclase"/>
</dbReference>
<evidence type="ECO:0000256" key="5">
    <source>
        <dbReference type="SAM" id="Phobius"/>
    </source>
</evidence>
<dbReference type="GO" id="GO:0007165">
    <property type="term" value="P:signal transduction"/>
    <property type="evidence" value="ECO:0007669"/>
    <property type="project" value="UniProtKB-ARBA"/>
</dbReference>
<dbReference type="GO" id="GO:0016020">
    <property type="term" value="C:membrane"/>
    <property type="evidence" value="ECO:0007669"/>
    <property type="project" value="UniProtKB-SubCell"/>
</dbReference>
<keyword evidence="2 5" id="KW-0812">Transmembrane</keyword>
<dbReference type="SUPFAM" id="SSF55073">
    <property type="entry name" value="Nucleotide cyclase"/>
    <property type="match status" value="1"/>
</dbReference>
<evidence type="ECO:0000259" key="8">
    <source>
        <dbReference type="PROSITE" id="PS50839"/>
    </source>
</evidence>
<dbReference type="InterPro" id="IPR000014">
    <property type="entry name" value="PAS"/>
</dbReference>
<protein>
    <recommendedName>
        <fullName evidence="13">Diguanylate cyclase/phosphodiesterase with PAS/PAC and Chase sensor(S)</fullName>
    </recommendedName>
</protein>
<dbReference type="SMART" id="SM00091">
    <property type="entry name" value="PAS"/>
    <property type="match status" value="2"/>
</dbReference>
<dbReference type="Gene3D" id="3.30.70.270">
    <property type="match status" value="1"/>
</dbReference>
<dbReference type="SMART" id="SM00052">
    <property type="entry name" value="EAL"/>
    <property type="match status" value="1"/>
</dbReference>
<dbReference type="SUPFAM" id="SSF55785">
    <property type="entry name" value="PYP-like sensor domain (PAS domain)"/>
    <property type="match status" value="2"/>
</dbReference>
<dbReference type="SMART" id="SM01079">
    <property type="entry name" value="CHASE"/>
    <property type="match status" value="1"/>
</dbReference>
<evidence type="ECO:0000259" key="9">
    <source>
        <dbReference type="PROSITE" id="PS50883"/>
    </source>
</evidence>
<dbReference type="Proteomes" id="UP000236286">
    <property type="component" value="Unassembled WGS sequence"/>
</dbReference>
<feature type="domain" description="PAS" evidence="6">
    <location>
        <begin position="386"/>
        <end position="439"/>
    </location>
</feature>
<evidence type="ECO:0000256" key="4">
    <source>
        <dbReference type="ARBA" id="ARBA00023136"/>
    </source>
</evidence>
<dbReference type="InterPro" id="IPR013655">
    <property type="entry name" value="PAS_fold_3"/>
</dbReference>
<comment type="subcellular location">
    <subcellularLocation>
        <location evidence="1">Membrane</location>
    </subcellularLocation>
</comment>
<dbReference type="PROSITE" id="PS50883">
    <property type="entry name" value="EAL"/>
    <property type="match status" value="1"/>
</dbReference>
<name>A0A2J7TE38_METSI</name>
<accession>A0A2J7TE38</accession>
<dbReference type="InterPro" id="IPR029016">
    <property type="entry name" value="GAF-like_dom_sf"/>
</dbReference>
<dbReference type="Gene3D" id="3.30.450.20">
    <property type="entry name" value="PAS domain"/>
    <property type="match status" value="2"/>
</dbReference>
<dbReference type="Pfam" id="PF03924">
    <property type="entry name" value="CHASE"/>
    <property type="match status" value="1"/>
</dbReference>
<sequence length="1264" mass="140075">MRWLGAAYRLGHRVRTASTTARQFGARWAARVSPALIIGVIGFILSVGAGFRVAHSWEDAKVQTELELSGENRRLVIQSGLTDIEHTVLAVARQFELSDETVNHLEFDRVTHPKNGVVDLSLEIDWAPRVRQSERAQHEVAAAREVYPDYRINTFGPDAKPVPAEGQDEYFPILFTRNGSPTSSQLGFDIQSDPAQREAMDRIRNGAALAATAPMKQTDFSRPSIVFLLAPEFALGLPHDTPQDRRRNLTGFVRVTLVPGALIDETLRGQKSPQGIDISFFQAGAGPTALPFYIRSSLQRSEPAVARPRGELEAGIHWNNELTLADTRWTMVVTPIPTASFLAGHERAVLVAAMGLILTVAIMTHVWISRRNTLQLRQLLTNLRDSEARFRRVTDNAHDAIVKADVDGNVNFWNPAAERIFGYNEKEILGRGVHQLLTPARYRAKANAELARFSHTGKGAALGKTVELHGLRKDGSEFPIELSVTAVPRGDAWSSIAIVRDITERVRLADTLQLRSELLRAVSIIAAELLNAVTIKDAIPKVLETIGKAARVDRVLIVETKQQEGKSPVPVLRYSWNSPNAPDLLDHNSFAQMAPAELEMDPWLAPLGEGRAVTGLARAMKDGAAKALFTRFGIVTMLDVPMIIDGISWGRIGFDDCKTEREWTSIDVDILQTVADLIGGSIMRERYIAQLKNANAIIERSPTVLFRLRGEPSLPMTYVSHNVSQFGYDPAEMIASPELYKTLQHPDDVTKVQEAQAAAATEGAGPSVIEFRLRRRDGVYRWVETYVTPVRDTTGRLLEIEGAMTDITERKEAAEKIVLLARTDSLTGLANRATFMDRLQQAFAAARRGASPFAVLYLDLDHFKDINDTLGHGMGDLLLQAVGRRLKSGCREADLPARLGGDEFAILQTELTDFSGATALAVTIRDLLTAPYRLGESELRITVSIGIASYASEVLGPKEMLEQADLALYRAKEEGRDQFRFHSEELDKEARERIALRGDLARALERDEMELYYQPQLELATCRIVGMEALIRWNRPGYGILKPADFMAIAEKTGASIALGHWVLDHACEQMSAWRKAAIAPPTLAVNLSLGQLKTRDKLVDDVMQTLAKWRLEPKALELDVTEAMLAHVTLMQNNVLERLQQFGVRIAIDEFGSQYSSLFYLNTYHVNRLKIPRSVIESATSDSGSLAMVRAIIAIARELNMEVVAQGVETEAQRALLTAGPLPMKVQGFYYSEPVQAERAAELLRQKRIEPRFGARLDAKPAA</sequence>
<feature type="domain" description="GGDEF" evidence="10">
    <location>
        <begin position="851"/>
        <end position="984"/>
    </location>
</feature>
<keyword evidence="3 5" id="KW-1133">Transmembrane helix</keyword>
<dbReference type="SMART" id="SM00267">
    <property type="entry name" value="GGDEF"/>
    <property type="match status" value="1"/>
</dbReference>
<dbReference type="Gene3D" id="3.20.20.450">
    <property type="entry name" value="EAL domain"/>
    <property type="match status" value="1"/>
</dbReference>
<feature type="domain" description="PAC" evidence="7">
    <location>
        <begin position="767"/>
        <end position="819"/>
    </location>
</feature>
<dbReference type="SUPFAM" id="SSF55781">
    <property type="entry name" value="GAF domain-like"/>
    <property type="match status" value="1"/>
</dbReference>
<reference evidence="11 12" key="1">
    <citation type="submission" date="2017-10" db="EMBL/GenBank/DDBJ databases">
        <title>Genome announcement of Methylocella silvestris TVC from permafrost.</title>
        <authorList>
            <person name="Wang J."/>
            <person name="Geng K."/>
            <person name="Ul-Haque F."/>
            <person name="Crombie A.T."/>
            <person name="Street L.E."/>
            <person name="Wookey P.A."/>
            <person name="Murrell J.C."/>
            <person name="Pratscher J."/>
        </authorList>
    </citation>
    <scope>NUCLEOTIDE SEQUENCE [LARGE SCALE GENOMIC DNA]</scope>
    <source>
        <strain evidence="11 12">TVC</strain>
    </source>
</reference>
<dbReference type="CDD" id="cd01949">
    <property type="entry name" value="GGDEF"/>
    <property type="match status" value="1"/>
</dbReference>
<dbReference type="PANTHER" id="PTHR44757">
    <property type="entry name" value="DIGUANYLATE CYCLASE DGCP"/>
    <property type="match status" value="1"/>
</dbReference>
<dbReference type="AlphaFoldDB" id="A0A2J7TE38"/>
<dbReference type="NCBIfam" id="TIGR00229">
    <property type="entry name" value="sensory_box"/>
    <property type="match status" value="2"/>
</dbReference>